<dbReference type="EMBL" id="JANIDX010000003">
    <property type="protein sequence ID" value="MCX5619580.1"/>
    <property type="molecule type" value="Genomic_DNA"/>
</dbReference>
<evidence type="ECO:0000313" key="1">
    <source>
        <dbReference type="EMBL" id="MCX5619580.1"/>
    </source>
</evidence>
<dbReference type="Gene3D" id="2.60.120.620">
    <property type="entry name" value="q2cbj1_9rhob like domain"/>
    <property type="match status" value="1"/>
</dbReference>
<accession>A0ABT3WKE7</accession>
<dbReference type="InterPro" id="IPR018724">
    <property type="entry name" value="2OG-Fe_dioxygenase"/>
</dbReference>
<reference evidence="1 2" key="1">
    <citation type="submission" date="2022-07" db="EMBL/GenBank/DDBJ databases">
        <title>Bombella genomes.</title>
        <authorList>
            <person name="Harer L."/>
            <person name="Styblova S."/>
            <person name="Ehrmann M."/>
        </authorList>
    </citation>
    <scope>NUCLEOTIDE SEQUENCE [LARGE SCALE GENOMIC DNA]</scope>
    <source>
        <strain evidence="1 2">TMW 2.2556</strain>
    </source>
</reference>
<protein>
    <submittedName>
        <fullName evidence="1">2OG-Fe dioxygenase family protein</fullName>
    </submittedName>
</protein>
<dbReference type="GO" id="GO:0051213">
    <property type="term" value="F:dioxygenase activity"/>
    <property type="evidence" value="ECO:0007669"/>
    <property type="project" value="UniProtKB-KW"/>
</dbReference>
<organism evidence="1 2">
    <name type="scientific">Bombella pollinis</name>
    <dbReference type="NCBI Taxonomy" id="2967337"/>
    <lineage>
        <taxon>Bacteria</taxon>
        <taxon>Pseudomonadati</taxon>
        <taxon>Pseudomonadota</taxon>
        <taxon>Alphaproteobacteria</taxon>
        <taxon>Acetobacterales</taxon>
        <taxon>Acetobacteraceae</taxon>
        <taxon>Bombella</taxon>
    </lineage>
</organism>
<dbReference type="Pfam" id="PF10014">
    <property type="entry name" value="2OG-Fe_Oxy_2"/>
    <property type="match status" value="1"/>
</dbReference>
<keyword evidence="1" id="KW-0223">Dioxygenase</keyword>
<keyword evidence="2" id="KW-1185">Reference proteome</keyword>
<dbReference type="Proteomes" id="UP001165575">
    <property type="component" value="Unassembled WGS sequence"/>
</dbReference>
<keyword evidence="1" id="KW-0560">Oxidoreductase</keyword>
<sequence>MTSTLRHATQKQLHQQGFLHLPAADAKAWLQPYGLRDWESFATSWNHLGMDRYMADNGRYRRRRYGTFSINKGQITRKEHQPHYQSRDYNLLNGGVERWFNPIEEAICAHPALQAILKASAVVADQLAQDHARPASWHVEVHQFRIEAATDAAGRPTPEGMHRDGVDWVFVFMINRINIREGVTSIHALDKETQLGSFTLKDPLDTAIVNDHRVYHGVTPVEPEDPTKPAYRDVLVVTLRYE</sequence>
<gene>
    <name evidence="1" type="ORF">NQF89_03980</name>
</gene>
<dbReference type="RefSeq" id="WP_266137559.1">
    <property type="nucleotide sequence ID" value="NZ_JANIDX010000003.1"/>
</dbReference>
<evidence type="ECO:0000313" key="2">
    <source>
        <dbReference type="Proteomes" id="UP001165575"/>
    </source>
</evidence>
<name>A0ABT3WKE7_9PROT</name>
<comment type="caution">
    <text evidence="1">The sequence shown here is derived from an EMBL/GenBank/DDBJ whole genome shotgun (WGS) entry which is preliminary data.</text>
</comment>
<proteinExistence type="predicted"/>